<evidence type="ECO:0000313" key="3">
    <source>
        <dbReference type="Proteomes" id="UP000657918"/>
    </source>
</evidence>
<gene>
    <name evidence="2" type="ORF">SADUNF_Sadunf16G0117900</name>
</gene>
<evidence type="ECO:0000256" key="1">
    <source>
        <dbReference type="SAM" id="MobiDB-lite"/>
    </source>
</evidence>
<feature type="compositionally biased region" description="Basic and acidic residues" evidence="1">
    <location>
        <begin position="20"/>
        <end position="29"/>
    </location>
</feature>
<keyword evidence="3" id="KW-1185">Reference proteome</keyword>
<evidence type="ECO:0000313" key="2">
    <source>
        <dbReference type="EMBL" id="KAF9665393.1"/>
    </source>
</evidence>
<name>A0A835MQ09_9ROSI</name>
<proteinExistence type="predicted"/>
<sequence length="67" mass="7696">MDLTSSSYDCTNRKSKSPHRIVEGSERSPKKSHIRMIKTHLNQMDLNIRLALTIEVNLCCSKLGFYV</sequence>
<organism evidence="2 3">
    <name type="scientific">Salix dunnii</name>
    <dbReference type="NCBI Taxonomy" id="1413687"/>
    <lineage>
        <taxon>Eukaryota</taxon>
        <taxon>Viridiplantae</taxon>
        <taxon>Streptophyta</taxon>
        <taxon>Embryophyta</taxon>
        <taxon>Tracheophyta</taxon>
        <taxon>Spermatophyta</taxon>
        <taxon>Magnoliopsida</taxon>
        <taxon>eudicotyledons</taxon>
        <taxon>Gunneridae</taxon>
        <taxon>Pentapetalae</taxon>
        <taxon>rosids</taxon>
        <taxon>fabids</taxon>
        <taxon>Malpighiales</taxon>
        <taxon>Salicaceae</taxon>
        <taxon>Saliceae</taxon>
        <taxon>Salix</taxon>
    </lineage>
</organism>
<protein>
    <submittedName>
        <fullName evidence="2">Uncharacterized protein</fullName>
    </submittedName>
</protein>
<feature type="compositionally biased region" description="Polar residues" evidence="1">
    <location>
        <begin position="1"/>
        <end position="10"/>
    </location>
</feature>
<dbReference type="Proteomes" id="UP000657918">
    <property type="component" value="Chromosome 16"/>
</dbReference>
<dbReference type="EMBL" id="JADGMS010000016">
    <property type="protein sequence ID" value="KAF9665393.1"/>
    <property type="molecule type" value="Genomic_DNA"/>
</dbReference>
<comment type="caution">
    <text evidence="2">The sequence shown here is derived from an EMBL/GenBank/DDBJ whole genome shotgun (WGS) entry which is preliminary data.</text>
</comment>
<dbReference type="AlphaFoldDB" id="A0A835MQ09"/>
<feature type="region of interest" description="Disordered" evidence="1">
    <location>
        <begin position="1"/>
        <end position="29"/>
    </location>
</feature>
<accession>A0A835MQ09</accession>
<reference evidence="2 3" key="1">
    <citation type="submission" date="2020-10" db="EMBL/GenBank/DDBJ databases">
        <title>Plant Genome Project.</title>
        <authorList>
            <person name="Zhang R.-G."/>
        </authorList>
    </citation>
    <scope>NUCLEOTIDE SEQUENCE [LARGE SCALE GENOMIC DNA]</scope>
    <source>
        <strain evidence="2">FAFU-HL-1</strain>
        <tissue evidence="2">Leaf</tissue>
    </source>
</reference>